<organism evidence="1 2">
    <name type="scientific">Candidatus Termititenax spirochaetophilus</name>
    <dbReference type="NCBI Taxonomy" id="2218522"/>
    <lineage>
        <taxon>Bacteria</taxon>
        <taxon>Bacillati</taxon>
        <taxon>Candidatus Margulisiibacteriota</taxon>
        <taxon>Candidatus Termititenacia</taxon>
        <taxon>Candidatus Termititenacales</taxon>
        <taxon>Candidatus Termititenacaceae</taxon>
        <taxon>Candidatus Termititenax</taxon>
    </lineage>
</organism>
<accession>A0A388T9X6</accession>
<name>A0A388T9X6_9BACT</name>
<dbReference type="EMBL" id="BGZM01000019">
    <property type="protein sequence ID" value="GBR72471.1"/>
    <property type="molecule type" value="Genomic_DNA"/>
</dbReference>
<gene>
    <name evidence="1" type="ORF">HP1_130</name>
</gene>
<proteinExistence type="predicted"/>
<sequence>MQNRQWAIKLLESLKRKNKDDLASESLYNDAIAEAKEMQTLARGKEFLPRTLIEHMLDAIIGARSNSKKLQLQELQMLTEMRLAKMSIKSFLPTLSLSMSENDSIVPG</sequence>
<reference evidence="1 2" key="1">
    <citation type="journal article" date="2019" name="ISME J.">
        <title>Genome analyses of uncultured TG2/ZB3 bacteria in 'Margulisbacteria' specifically attached to ectosymbiotic spirochetes of protists in the termite gut.</title>
        <authorList>
            <person name="Utami Y.D."/>
            <person name="Kuwahara H."/>
            <person name="Igai K."/>
            <person name="Murakami T."/>
            <person name="Sugaya K."/>
            <person name="Morikawa T."/>
            <person name="Nagura Y."/>
            <person name="Yuki M."/>
            <person name="Deevong P."/>
            <person name="Inoue T."/>
            <person name="Kihara K."/>
            <person name="Lo N."/>
            <person name="Yamada A."/>
            <person name="Ohkuma M."/>
            <person name="Hongoh Y."/>
        </authorList>
    </citation>
    <scope>NUCLEOTIDE SEQUENCE [LARGE SCALE GENOMIC DNA]</scope>
    <source>
        <strain evidence="1">HsPyr-01</strain>
    </source>
</reference>
<comment type="caution">
    <text evidence="1">The sequence shown here is derived from an EMBL/GenBank/DDBJ whole genome shotgun (WGS) entry which is preliminary data.</text>
</comment>
<dbReference type="AlphaFoldDB" id="A0A388T9X6"/>
<keyword evidence="2" id="KW-1185">Reference proteome</keyword>
<evidence type="ECO:0000313" key="2">
    <source>
        <dbReference type="Proteomes" id="UP000276170"/>
    </source>
</evidence>
<evidence type="ECO:0000313" key="1">
    <source>
        <dbReference type="EMBL" id="GBR72471.1"/>
    </source>
</evidence>
<dbReference type="Proteomes" id="UP000276170">
    <property type="component" value="Unassembled WGS sequence"/>
</dbReference>
<protein>
    <submittedName>
        <fullName evidence="1">Uncharacterized protein</fullName>
    </submittedName>
</protein>